<dbReference type="GO" id="GO:0005524">
    <property type="term" value="F:ATP binding"/>
    <property type="evidence" value="ECO:0007669"/>
    <property type="project" value="UniProtKB-KW"/>
</dbReference>
<evidence type="ECO:0000313" key="11">
    <source>
        <dbReference type="Proteomes" id="UP000230821"/>
    </source>
</evidence>
<evidence type="ECO:0000313" key="10">
    <source>
        <dbReference type="EMBL" id="PIE32076.1"/>
    </source>
</evidence>
<comment type="caution">
    <text evidence="10">The sequence shown here is derived from an EMBL/GenBank/DDBJ whole genome shotgun (WGS) entry which is preliminary data.</text>
</comment>
<dbReference type="InterPro" id="IPR011006">
    <property type="entry name" value="CheY-like_superfamily"/>
</dbReference>
<dbReference type="InterPro" id="IPR001789">
    <property type="entry name" value="Sig_transdc_resp-reg_receiver"/>
</dbReference>
<dbReference type="Pfam" id="PF25601">
    <property type="entry name" value="AAA_lid_14"/>
    <property type="match status" value="1"/>
</dbReference>
<dbReference type="PROSITE" id="PS50045">
    <property type="entry name" value="SIGMA54_INTERACT_4"/>
    <property type="match status" value="1"/>
</dbReference>
<dbReference type="SUPFAM" id="SSF52172">
    <property type="entry name" value="CheY-like"/>
    <property type="match status" value="1"/>
</dbReference>
<proteinExistence type="predicted"/>
<dbReference type="CDD" id="cd00009">
    <property type="entry name" value="AAA"/>
    <property type="match status" value="1"/>
</dbReference>
<reference evidence="10 11" key="1">
    <citation type="submission" date="2017-10" db="EMBL/GenBank/DDBJ databases">
        <title>Novel microbial diversity and functional potential in the marine mammal oral microbiome.</title>
        <authorList>
            <person name="Dudek N.K."/>
            <person name="Sun C.L."/>
            <person name="Burstein D."/>
            <person name="Kantor R.S."/>
            <person name="Aliaga Goltsman D.S."/>
            <person name="Bik E.M."/>
            <person name="Thomas B.C."/>
            <person name="Banfield J.F."/>
            <person name="Relman D.A."/>
        </authorList>
    </citation>
    <scope>NUCLEOTIDE SEQUENCE [LARGE SCALE GENOMIC DNA]</scope>
    <source>
        <strain evidence="10">DOLJORAL78_47_16</strain>
    </source>
</reference>
<dbReference type="Gene3D" id="3.40.50.2300">
    <property type="match status" value="1"/>
</dbReference>
<sequence>MNILIVDDEKELRTKIARYLKAGTDFAVALAENGFSAKRQIQQESFDLIVTDLDMPGMDGLALLKWIQKEHGQLPVLMMSGYGEIADAVEAMKVGAVDYLEKPFELDDLQQKIEHVLDNYQIQRQIETGKQTELYSQKQKWIGDSSVMRDLKALVERVAPTSSTVLITGESGTGKEIVARMIHHLSPRARKPFIAINIGGVLENLLESELFGHEKGAFTGATSQKIGLFELASSGTLFLDEIGEIPIHLQVKLLRVLQELEIQRLGGNKSIPIDVRIIAATNKDLKEQINKGLFREDLFYRLNIIHLTLPALRERKEDIPALVGHFITKYSASVGNSVQGIEPDAVRALQNYTFSGNVRELENIIERAVIFAQTETITLKDLGLPSSAAKNRAKRGTLDEVQKEAIFEALHRWEGNRTRAAQELGIDRKTLLNKIKEYGFENI</sequence>
<dbReference type="SMART" id="SM00382">
    <property type="entry name" value="AAA"/>
    <property type="match status" value="1"/>
</dbReference>
<dbReference type="InterPro" id="IPR058031">
    <property type="entry name" value="AAA_lid_NorR"/>
</dbReference>
<evidence type="ECO:0000256" key="1">
    <source>
        <dbReference type="ARBA" id="ARBA00022553"/>
    </source>
</evidence>
<feature type="domain" description="Response regulatory" evidence="9">
    <location>
        <begin position="2"/>
        <end position="117"/>
    </location>
</feature>
<dbReference type="PROSITE" id="PS00675">
    <property type="entry name" value="SIGMA54_INTERACT_1"/>
    <property type="match status" value="1"/>
</dbReference>
<dbReference type="InterPro" id="IPR027417">
    <property type="entry name" value="P-loop_NTPase"/>
</dbReference>
<dbReference type="InterPro" id="IPR009057">
    <property type="entry name" value="Homeodomain-like_sf"/>
</dbReference>
<evidence type="ECO:0000259" key="9">
    <source>
        <dbReference type="PROSITE" id="PS50110"/>
    </source>
</evidence>
<keyword evidence="1 7" id="KW-0597">Phosphoprotein</keyword>
<dbReference type="Gene3D" id="3.40.50.300">
    <property type="entry name" value="P-loop containing nucleotide triphosphate hydrolases"/>
    <property type="match status" value="1"/>
</dbReference>
<keyword evidence="3" id="KW-0067">ATP-binding</keyword>
<dbReference type="AlphaFoldDB" id="A0A2G6K8Q1"/>
<dbReference type="FunFam" id="3.40.50.300:FF:000006">
    <property type="entry name" value="DNA-binding transcriptional regulator NtrC"/>
    <property type="match status" value="1"/>
</dbReference>
<dbReference type="GO" id="GO:0006355">
    <property type="term" value="P:regulation of DNA-templated transcription"/>
    <property type="evidence" value="ECO:0007669"/>
    <property type="project" value="InterPro"/>
</dbReference>
<evidence type="ECO:0000256" key="2">
    <source>
        <dbReference type="ARBA" id="ARBA00022741"/>
    </source>
</evidence>
<keyword evidence="6" id="KW-0804">Transcription</keyword>
<dbReference type="Pfam" id="PF00072">
    <property type="entry name" value="Response_reg"/>
    <property type="match status" value="1"/>
</dbReference>
<dbReference type="SMART" id="SM00448">
    <property type="entry name" value="REC"/>
    <property type="match status" value="1"/>
</dbReference>
<dbReference type="InterPro" id="IPR025662">
    <property type="entry name" value="Sigma_54_int_dom_ATP-bd_1"/>
</dbReference>
<keyword evidence="5" id="KW-0238">DNA-binding</keyword>
<dbReference type="PANTHER" id="PTHR32071">
    <property type="entry name" value="TRANSCRIPTIONAL REGULATORY PROTEIN"/>
    <property type="match status" value="1"/>
</dbReference>
<dbReference type="FunFam" id="3.40.50.2300:FF:000018">
    <property type="entry name" value="DNA-binding transcriptional regulator NtrC"/>
    <property type="match status" value="1"/>
</dbReference>
<evidence type="ECO:0000256" key="4">
    <source>
        <dbReference type="ARBA" id="ARBA00023015"/>
    </source>
</evidence>
<dbReference type="PANTHER" id="PTHR32071:SF21">
    <property type="entry name" value="TRANSCRIPTIONAL REGULATORY PROTEIN FLGR"/>
    <property type="match status" value="1"/>
</dbReference>
<dbReference type="PROSITE" id="PS50110">
    <property type="entry name" value="RESPONSE_REGULATORY"/>
    <property type="match status" value="1"/>
</dbReference>
<evidence type="ECO:0000259" key="8">
    <source>
        <dbReference type="PROSITE" id="PS50045"/>
    </source>
</evidence>
<protein>
    <submittedName>
        <fullName evidence="10">Sigma-54-dependent Fis family transcriptional regulator</fullName>
    </submittedName>
</protein>
<keyword evidence="2" id="KW-0547">Nucleotide-binding</keyword>
<dbReference type="EMBL" id="PDSK01000118">
    <property type="protein sequence ID" value="PIE32076.1"/>
    <property type="molecule type" value="Genomic_DNA"/>
</dbReference>
<dbReference type="Pfam" id="PF00158">
    <property type="entry name" value="Sigma54_activat"/>
    <property type="match status" value="1"/>
</dbReference>
<dbReference type="Gene3D" id="1.10.10.60">
    <property type="entry name" value="Homeodomain-like"/>
    <property type="match status" value="1"/>
</dbReference>
<dbReference type="Proteomes" id="UP000230821">
    <property type="component" value="Unassembled WGS sequence"/>
</dbReference>
<organism evidence="10 11">
    <name type="scientific">candidate division KSB3 bacterium</name>
    <dbReference type="NCBI Taxonomy" id="2044937"/>
    <lineage>
        <taxon>Bacteria</taxon>
        <taxon>candidate division KSB3</taxon>
    </lineage>
</organism>
<keyword evidence="4" id="KW-0805">Transcription regulation</keyword>
<dbReference type="InterPro" id="IPR003593">
    <property type="entry name" value="AAA+_ATPase"/>
</dbReference>
<dbReference type="InterPro" id="IPR002078">
    <property type="entry name" value="Sigma_54_int"/>
</dbReference>
<dbReference type="GO" id="GO:0043565">
    <property type="term" value="F:sequence-specific DNA binding"/>
    <property type="evidence" value="ECO:0007669"/>
    <property type="project" value="InterPro"/>
</dbReference>
<evidence type="ECO:0000256" key="3">
    <source>
        <dbReference type="ARBA" id="ARBA00022840"/>
    </source>
</evidence>
<feature type="domain" description="Sigma-54 factor interaction" evidence="8">
    <location>
        <begin position="141"/>
        <end position="370"/>
    </location>
</feature>
<evidence type="ECO:0000256" key="7">
    <source>
        <dbReference type="PROSITE-ProRule" id="PRU00169"/>
    </source>
</evidence>
<dbReference type="SUPFAM" id="SSF46689">
    <property type="entry name" value="Homeodomain-like"/>
    <property type="match status" value="1"/>
</dbReference>
<evidence type="ECO:0000256" key="6">
    <source>
        <dbReference type="ARBA" id="ARBA00023163"/>
    </source>
</evidence>
<dbReference type="GO" id="GO:0000160">
    <property type="term" value="P:phosphorelay signal transduction system"/>
    <property type="evidence" value="ECO:0007669"/>
    <property type="project" value="InterPro"/>
</dbReference>
<feature type="modified residue" description="4-aspartylphosphate" evidence="7">
    <location>
        <position position="52"/>
    </location>
</feature>
<accession>A0A2G6K8Q1</accession>
<dbReference type="SUPFAM" id="SSF52540">
    <property type="entry name" value="P-loop containing nucleoside triphosphate hydrolases"/>
    <property type="match status" value="1"/>
</dbReference>
<dbReference type="Gene3D" id="1.10.8.60">
    <property type="match status" value="1"/>
</dbReference>
<dbReference type="InterPro" id="IPR002197">
    <property type="entry name" value="HTH_Fis"/>
</dbReference>
<name>A0A2G6K8Q1_9BACT</name>
<evidence type="ECO:0000256" key="5">
    <source>
        <dbReference type="ARBA" id="ARBA00023125"/>
    </source>
</evidence>
<dbReference type="Pfam" id="PF02954">
    <property type="entry name" value="HTH_8"/>
    <property type="match status" value="1"/>
</dbReference>
<gene>
    <name evidence="10" type="ORF">CSA56_16560</name>
</gene>
<dbReference type="PRINTS" id="PR01590">
    <property type="entry name" value="HTHFIS"/>
</dbReference>